<accession>A0A1G2CJ90</accession>
<feature type="transmembrane region" description="Helical" evidence="1">
    <location>
        <begin position="88"/>
        <end position="106"/>
    </location>
</feature>
<dbReference type="InterPro" id="IPR046487">
    <property type="entry name" value="DUF6580"/>
</dbReference>
<proteinExistence type="predicted"/>
<name>A0A1G2CJ90_9BACT</name>
<feature type="non-terminal residue" evidence="2">
    <location>
        <position position="155"/>
    </location>
</feature>
<dbReference type="Pfam" id="PF20221">
    <property type="entry name" value="DUF6580"/>
    <property type="match status" value="1"/>
</dbReference>
<protein>
    <recommendedName>
        <fullName evidence="4">Rod shape-determining protein MreD</fullName>
    </recommendedName>
</protein>
<evidence type="ECO:0000313" key="2">
    <source>
        <dbReference type="EMBL" id="OGZ01317.1"/>
    </source>
</evidence>
<evidence type="ECO:0008006" key="4">
    <source>
        <dbReference type="Google" id="ProtNLM"/>
    </source>
</evidence>
<dbReference type="Proteomes" id="UP000178348">
    <property type="component" value="Unassembled WGS sequence"/>
</dbReference>
<sequence>MFTPHRAENRTSKPCSPEHGTGLVFFFAIIFALISAFLRLAPHAPNFAPVGALALWSGFYLPKRVGVIFPLVAMLASDAFIGFYDVRIMLAVYASFALMAFLGRLAREKHASARYAPLVAVLGSTVFYLATNFAVWANASLYPQTAEGLLLCYTL</sequence>
<gene>
    <name evidence="2" type="ORF">A2946_00270</name>
</gene>
<dbReference type="AlphaFoldDB" id="A0A1G2CJ90"/>
<keyword evidence="1" id="KW-0472">Membrane</keyword>
<evidence type="ECO:0000313" key="3">
    <source>
        <dbReference type="Proteomes" id="UP000178348"/>
    </source>
</evidence>
<keyword evidence="1" id="KW-1133">Transmembrane helix</keyword>
<dbReference type="EMBL" id="MHLB01000042">
    <property type="protein sequence ID" value="OGZ01317.1"/>
    <property type="molecule type" value="Genomic_DNA"/>
</dbReference>
<evidence type="ECO:0000256" key="1">
    <source>
        <dbReference type="SAM" id="Phobius"/>
    </source>
</evidence>
<feature type="transmembrane region" description="Helical" evidence="1">
    <location>
        <begin position="118"/>
        <end position="137"/>
    </location>
</feature>
<reference evidence="2 3" key="1">
    <citation type="journal article" date="2016" name="Nat. Commun.">
        <title>Thousands of microbial genomes shed light on interconnected biogeochemical processes in an aquifer system.</title>
        <authorList>
            <person name="Anantharaman K."/>
            <person name="Brown C.T."/>
            <person name="Hug L.A."/>
            <person name="Sharon I."/>
            <person name="Castelle C.J."/>
            <person name="Probst A.J."/>
            <person name="Thomas B.C."/>
            <person name="Singh A."/>
            <person name="Wilkins M.J."/>
            <person name="Karaoz U."/>
            <person name="Brodie E.L."/>
            <person name="Williams K.H."/>
            <person name="Hubbard S.S."/>
            <person name="Banfield J.F."/>
        </authorList>
    </citation>
    <scope>NUCLEOTIDE SEQUENCE [LARGE SCALE GENOMIC DNA]</scope>
</reference>
<keyword evidence="1" id="KW-0812">Transmembrane</keyword>
<organism evidence="2 3">
    <name type="scientific">Candidatus Liptonbacteria bacterium RIFCSPLOWO2_01_FULL_53_13</name>
    <dbReference type="NCBI Taxonomy" id="1798651"/>
    <lineage>
        <taxon>Bacteria</taxon>
        <taxon>Candidatus Liptoniibacteriota</taxon>
    </lineage>
</organism>
<comment type="caution">
    <text evidence="2">The sequence shown here is derived from an EMBL/GenBank/DDBJ whole genome shotgun (WGS) entry which is preliminary data.</text>
</comment>
<feature type="transmembrane region" description="Helical" evidence="1">
    <location>
        <begin position="20"/>
        <end position="41"/>
    </location>
</feature>